<keyword evidence="2" id="KW-0808">Transferase</keyword>
<feature type="domain" description="Protein kinase" evidence="9">
    <location>
        <begin position="30"/>
        <end position="304"/>
    </location>
</feature>
<keyword evidence="1" id="KW-0723">Serine/threonine-protein kinase</keyword>
<dbReference type="GO" id="GO:0005737">
    <property type="term" value="C:cytoplasm"/>
    <property type="evidence" value="ECO:0000318"/>
    <property type="project" value="GO_Central"/>
</dbReference>
<evidence type="ECO:0000313" key="12">
    <source>
        <dbReference type="Proteomes" id="UP000008549"/>
    </source>
</evidence>
<dbReference type="PROSITE" id="PS50105">
    <property type="entry name" value="SAM_DOMAIN"/>
    <property type="match status" value="1"/>
</dbReference>
<dbReference type="InterPro" id="IPR013761">
    <property type="entry name" value="SAM/pointed_sf"/>
</dbReference>
<keyword evidence="3 6" id="KW-0547">Nucleotide-binding</keyword>
<feature type="domain" description="SAM" evidence="10">
    <location>
        <begin position="368"/>
        <end position="440"/>
    </location>
</feature>
<organism evidence="11 12">
    <name type="scientific">Caenorhabditis briggsae</name>
    <dbReference type="NCBI Taxonomy" id="6238"/>
    <lineage>
        <taxon>Eukaryota</taxon>
        <taxon>Metazoa</taxon>
        <taxon>Ecdysozoa</taxon>
        <taxon>Nematoda</taxon>
        <taxon>Chromadorea</taxon>
        <taxon>Rhabditida</taxon>
        <taxon>Rhabditina</taxon>
        <taxon>Rhabditomorpha</taxon>
        <taxon>Rhabditoidea</taxon>
        <taxon>Rhabditidae</taxon>
        <taxon>Peloderinae</taxon>
        <taxon>Caenorhabditis</taxon>
    </lineage>
</organism>
<dbReference type="Proteomes" id="UP000008549">
    <property type="component" value="Unassembled WGS sequence"/>
</dbReference>
<dbReference type="GO" id="GO:0007165">
    <property type="term" value="P:signal transduction"/>
    <property type="evidence" value="ECO:0000318"/>
    <property type="project" value="GO_Central"/>
</dbReference>
<dbReference type="eggNOG" id="KOG0192">
    <property type="taxonomic scope" value="Eukaryota"/>
</dbReference>
<evidence type="ECO:0000256" key="2">
    <source>
        <dbReference type="ARBA" id="ARBA00022679"/>
    </source>
</evidence>
<dbReference type="GO" id="GO:0004674">
    <property type="term" value="F:protein serine/threonine kinase activity"/>
    <property type="evidence" value="ECO:0007669"/>
    <property type="project" value="UniProtKB-KW"/>
</dbReference>
<dbReference type="FunFam" id="1.10.150.50:FF:000110">
    <property type="entry name" value="Mammalian ZAK kinase homolog"/>
    <property type="match status" value="1"/>
</dbReference>
<dbReference type="Gene3D" id="1.10.150.50">
    <property type="entry name" value="Transcription Factor, Ets-1"/>
    <property type="match status" value="1"/>
</dbReference>
<dbReference type="PANTHER" id="PTHR44329:SF288">
    <property type="entry name" value="MITOGEN-ACTIVATED PROTEIN KINASE KINASE KINASE 20"/>
    <property type="match status" value="1"/>
</dbReference>
<dbReference type="InParanoid" id="A8XPG3"/>
<dbReference type="OMA" id="MSPEMIL"/>
<evidence type="ECO:0000259" key="10">
    <source>
        <dbReference type="PROSITE" id="PS50105"/>
    </source>
</evidence>
<dbReference type="EMBL" id="HE600949">
    <property type="protein sequence ID" value="CAP34484.2"/>
    <property type="molecule type" value="Genomic_DNA"/>
</dbReference>
<keyword evidence="7" id="KW-0175">Coiled coil</keyword>
<feature type="compositionally biased region" description="Basic residues" evidence="8">
    <location>
        <begin position="759"/>
        <end position="769"/>
    </location>
</feature>
<feature type="region of interest" description="Disordered" evidence="8">
    <location>
        <begin position="694"/>
        <end position="769"/>
    </location>
</feature>
<accession>A8XPG3</accession>
<dbReference type="InterPro" id="IPR017441">
    <property type="entry name" value="Protein_kinase_ATP_BS"/>
</dbReference>
<evidence type="ECO:0000313" key="11">
    <source>
        <dbReference type="EMBL" id="CAP34484.2"/>
    </source>
</evidence>
<dbReference type="STRING" id="6238.A8XPG3"/>
<keyword evidence="5 6" id="KW-0067">ATP-binding</keyword>
<dbReference type="SUPFAM" id="SSF47769">
    <property type="entry name" value="SAM/Pointed domain"/>
    <property type="match status" value="1"/>
</dbReference>
<gene>
    <name evidence="13" type="primary">zak-1</name>
    <name evidence="11" type="synonym">Cbr-zak-1</name>
    <name evidence="13" type="ORF">CBG16544</name>
    <name evidence="11" type="ORF">CBG_16544</name>
</gene>
<evidence type="ECO:0000256" key="4">
    <source>
        <dbReference type="ARBA" id="ARBA00022777"/>
    </source>
</evidence>
<sequence>MSLPTSEESTSSSSGYEQRALFPDIQRDDIQVGDHIGVGSFGAVFSGTWTLPDASQRIIALKKVFVLEKEAEILSKIRHKNIIQFYGICKATGNDYFIVTEYAERGSLYDFIHSEESHNLATASGLNCFDVVVKWASQIANGIQYLHYDAVDTIIHRDLKSKNVVLDKNLVCKICDFGTSKDLTHSCTAPSWGGTAAWMSPEMILQSEGLTTATDVWSYGVVLWEILSREVPYKDYSEFRIFTLITQSGITLAIPPTCPAPLKQLMNNCWKMTPKDRANMRQIQGELNRLQGNQKVMDECEKFMELEDWKTEIAKQEKNVENIQKMRKDLEKRREQLEIREKALKNRMKVEQAVLDSARHPPEDVHQWSEHHTSHWVETVLARVANDKKFLDRVNAAVFRNRITGARLLEMTQNDLEHLGVQKVGSRIELMKMIRKLKDTQKVLHAFPTLEQAKQIEMSLKTEKESAGHLANGVDIVIIVGMYVRKMSPTLRKFKFYADSDWIDETDIPAKSKSKHASALIKTVCFSVLDDNTKVVLNDVSISILQIRFQKPINEPACSISSGMTTNPDWITVDTEDDIKIKRLFCGYCGENHFNNFFSKFIFQTQPRNTEIVELVTSLEESKILEERHVHLRLRRSSSSASVSTPSPSVVPPVYQPFGHLTNGFHHTTSSPQLRGFWHRKQAGMNRHGLTETELSSLQEHLRTPSPDKNGDENVVLAVPKIPRRRRTTTTNSEEKDPKEPDPRTRRVHVHGGKDKWNWKKGKSKPKFN</sequence>
<dbReference type="InterPro" id="IPR001660">
    <property type="entry name" value="SAM"/>
</dbReference>
<dbReference type="GO" id="GO:0006950">
    <property type="term" value="P:response to stress"/>
    <property type="evidence" value="ECO:0007669"/>
    <property type="project" value="UniProtKB-ARBA"/>
</dbReference>
<evidence type="ECO:0000256" key="6">
    <source>
        <dbReference type="PROSITE-ProRule" id="PRU10141"/>
    </source>
</evidence>
<feature type="coiled-coil region" evidence="7">
    <location>
        <begin position="306"/>
        <end position="354"/>
    </location>
</feature>
<dbReference type="PROSITE" id="PS00107">
    <property type="entry name" value="PROTEIN_KINASE_ATP"/>
    <property type="match status" value="1"/>
</dbReference>
<keyword evidence="4" id="KW-0418">Kinase</keyword>
<dbReference type="InterPro" id="IPR011009">
    <property type="entry name" value="Kinase-like_dom_sf"/>
</dbReference>
<reference evidence="11 12" key="1">
    <citation type="journal article" date="2003" name="PLoS Biol.">
        <title>The genome sequence of Caenorhabditis briggsae: a platform for comparative genomics.</title>
        <authorList>
            <person name="Stein L.D."/>
            <person name="Bao Z."/>
            <person name="Blasiar D."/>
            <person name="Blumenthal T."/>
            <person name="Brent M.R."/>
            <person name="Chen N."/>
            <person name="Chinwalla A."/>
            <person name="Clarke L."/>
            <person name="Clee C."/>
            <person name="Coghlan A."/>
            <person name="Coulson A."/>
            <person name="D'Eustachio P."/>
            <person name="Fitch D.H."/>
            <person name="Fulton L.A."/>
            <person name="Fulton R.E."/>
            <person name="Griffiths-Jones S."/>
            <person name="Harris T.W."/>
            <person name="Hillier L.W."/>
            <person name="Kamath R."/>
            <person name="Kuwabara P.E."/>
            <person name="Mardis E.R."/>
            <person name="Marra M.A."/>
            <person name="Miner T.L."/>
            <person name="Minx P."/>
            <person name="Mullikin J.C."/>
            <person name="Plumb R.W."/>
            <person name="Rogers J."/>
            <person name="Schein J.E."/>
            <person name="Sohrmann M."/>
            <person name="Spieth J."/>
            <person name="Stajich J.E."/>
            <person name="Wei C."/>
            <person name="Willey D."/>
            <person name="Wilson R.K."/>
            <person name="Durbin R."/>
            <person name="Waterston R.H."/>
        </authorList>
    </citation>
    <scope>NUCLEOTIDE SEQUENCE [LARGE SCALE GENOMIC DNA]</scope>
    <source>
        <strain evidence="11 12">AF16</strain>
    </source>
</reference>
<dbReference type="WormBase" id="CBG16544">
    <property type="protein sequence ID" value="CBP18714"/>
    <property type="gene ID" value="WBGene00036454"/>
    <property type="gene designation" value="Cbr-zak-1"/>
</dbReference>
<evidence type="ECO:0000256" key="5">
    <source>
        <dbReference type="ARBA" id="ARBA00022840"/>
    </source>
</evidence>
<dbReference type="GO" id="GO:0005524">
    <property type="term" value="F:ATP binding"/>
    <property type="evidence" value="ECO:0007669"/>
    <property type="project" value="UniProtKB-UniRule"/>
</dbReference>
<dbReference type="Gene3D" id="1.10.510.10">
    <property type="entry name" value="Transferase(Phosphotransferase) domain 1"/>
    <property type="match status" value="1"/>
</dbReference>
<dbReference type="PROSITE" id="PS00108">
    <property type="entry name" value="PROTEIN_KINASE_ST"/>
    <property type="match status" value="1"/>
</dbReference>
<dbReference type="GO" id="GO:0004672">
    <property type="term" value="F:protein kinase activity"/>
    <property type="evidence" value="ECO:0000318"/>
    <property type="project" value="GO_Central"/>
</dbReference>
<reference evidence="11 12" key="2">
    <citation type="journal article" date="2011" name="PLoS Genet.">
        <title>Caenorhabditis briggsae recombinant inbred line genotypes reveal inter-strain incompatibility and the evolution of recombination.</title>
        <authorList>
            <person name="Ross J.A."/>
            <person name="Koboldt D.C."/>
            <person name="Staisch J.E."/>
            <person name="Chamberlin H.M."/>
            <person name="Gupta B.P."/>
            <person name="Miller R.D."/>
            <person name="Baird S.E."/>
            <person name="Haag E.S."/>
        </authorList>
    </citation>
    <scope>NUCLEOTIDE SEQUENCE [LARGE SCALE GENOMIC DNA]</scope>
    <source>
        <strain evidence="11 12">AF16</strain>
    </source>
</reference>
<dbReference type="InterPro" id="IPR051681">
    <property type="entry name" value="Ser/Thr_Kinases-Pseudokinases"/>
</dbReference>
<dbReference type="InterPro" id="IPR000719">
    <property type="entry name" value="Prot_kinase_dom"/>
</dbReference>
<dbReference type="PANTHER" id="PTHR44329">
    <property type="entry name" value="SERINE/THREONINE-PROTEIN KINASE TNNI3K-RELATED"/>
    <property type="match status" value="1"/>
</dbReference>
<dbReference type="SUPFAM" id="SSF56112">
    <property type="entry name" value="Protein kinase-like (PK-like)"/>
    <property type="match status" value="1"/>
</dbReference>
<dbReference type="Gene3D" id="3.30.200.20">
    <property type="entry name" value="Phosphorylase Kinase, domain 1"/>
    <property type="match status" value="1"/>
</dbReference>
<dbReference type="Pfam" id="PF00536">
    <property type="entry name" value="SAM_1"/>
    <property type="match status" value="1"/>
</dbReference>
<dbReference type="SMART" id="SM00454">
    <property type="entry name" value="SAM"/>
    <property type="match status" value="1"/>
</dbReference>
<dbReference type="HOGENOM" id="CLU_021272_0_0_1"/>
<evidence type="ECO:0000256" key="7">
    <source>
        <dbReference type="SAM" id="Coils"/>
    </source>
</evidence>
<dbReference type="PROSITE" id="PS50011">
    <property type="entry name" value="PROTEIN_KINASE_DOM"/>
    <property type="match status" value="1"/>
</dbReference>
<dbReference type="PRINTS" id="PR00109">
    <property type="entry name" value="TYRKINASE"/>
</dbReference>
<evidence type="ECO:0000256" key="1">
    <source>
        <dbReference type="ARBA" id="ARBA00022527"/>
    </source>
</evidence>
<proteinExistence type="predicted"/>
<evidence type="ECO:0000256" key="8">
    <source>
        <dbReference type="SAM" id="MobiDB-lite"/>
    </source>
</evidence>
<dbReference type="FunFam" id="1.10.510.10:FF:001402">
    <property type="entry name" value="Mammalian ZAK kinase homolog"/>
    <property type="match status" value="1"/>
</dbReference>
<dbReference type="InterPro" id="IPR008271">
    <property type="entry name" value="Ser/Thr_kinase_AS"/>
</dbReference>
<dbReference type="SMART" id="SM00220">
    <property type="entry name" value="S_TKc"/>
    <property type="match status" value="1"/>
</dbReference>
<dbReference type="AlphaFoldDB" id="A8XPG3"/>
<evidence type="ECO:0000313" key="13">
    <source>
        <dbReference type="WormBase" id="CBG16544"/>
    </source>
</evidence>
<evidence type="ECO:0000259" key="9">
    <source>
        <dbReference type="PROSITE" id="PS50011"/>
    </source>
</evidence>
<protein>
    <submittedName>
        <fullName evidence="11">Protein CBR-ZAK-1</fullName>
    </submittedName>
</protein>
<dbReference type="Pfam" id="PF07714">
    <property type="entry name" value="PK_Tyr_Ser-Thr"/>
    <property type="match status" value="1"/>
</dbReference>
<feature type="binding site" evidence="6">
    <location>
        <position position="62"/>
    </location>
    <ligand>
        <name>ATP</name>
        <dbReference type="ChEBI" id="CHEBI:30616"/>
    </ligand>
</feature>
<dbReference type="FunCoup" id="A8XPG3">
    <property type="interactions" value="380"/>
</dbReference>
<feature type="compositionally biased region" description="Basic and acidic residues" evidence="8">
    <location>
        <begin position="733"/>
        <end position="745"/>
    </location>
</feature>
<evidence type="ECO:0000256" key="3">
    <source>
        <dbReference type="ARBA" id="ARBA00022741"/>
    </source>
</evidence>
<keyword evidence="12" id="KW-1185">Reference proteome</keyword>
<dbReference type="InterPro" id="IPR001245">
    <property type="entry name" value="Ser-Thr/Tyr_kinase_cat_dom"/>
</dbReference>
<name>A8XPG3_CAEBR</name>